<proteinExistence type="predicted"/>
<evidence type="ECO:0000259" key="1">
    <source>
        <dbReference type="Pfam" id="PF25164"/>
    </source>
</evidence>
<feature type="domain" description="Competence protein CoiA-like N-terminal" evidence="1">
    <location>
        <begin position="20"/>
        <end position="49"/>
    </location>
</feature>
<protein>
    <recommendedName>
        <fullName evidence="1">Competence protein CoiA-like N-terminal domain-containing protein</fullName>
    </recommendedName>
</protein>
<sequence>MRYALLNEQRIEAQPKLRGICPGCRNEVSAKCGVHKIWHWAHLKSASCDPWWEPETQWHRDWKNRFLLECQEVQLVDRATMERHIADVRTPAGLVIEFQRSTITSEEVDAREKFYQKMVWVIDGTKNDNDPVYFKLGRTKVGEDGFVNFSVIGRSKLFHRWHRHKPVFIDFGIEGFWRIANFDPKIKKGIAILVNRDGFAKHAASGTTDFSNGGGPANAV</sequence>
<organism evidence="2 3">
    <name type="scientific">Comamonas avium</name>
    <dbReference type="NCBI Taxonomy" id="2762231"/>
    <lineage>
        <taxon>Bacteria</taxon>
        <taxon>Pseudomonadati</taxon>
        <taxon>Pseudomonadota</taxon>
        <taxon>Betaproteobacteria</taxon>
        <taxon>Burkholderiales</taxon>
        <taxon>Comamonadaceae</taxon>
        <taxon>Comamonas</taxon>
    </lineage>
</organism>
<dbReference type="Pfam" id="PF25164">
    <property type="entry name" value="CoiA_N"/>
    <property type="match status" value="1"/>
</dbReference>
<dbReference type="Proteomes" id="UP000634919">
    <property type="component" value="Unassembled WGS sequence"/>
</dbReference>
<name>A0ABR8SG20_9BURK</name>
<gene>
    <name evidence="2" type="ORF">H9646_18200</name>
</gene>
<dbReference type="InterPro" id="IPR057253">
    <property type="entry name" value="CoiA-like_N"/>
</dbReference>
<accession>A0ABR8SG20</accession>
<dbReference type="EMBL" id="JACSQK010000013">
    <property type="protein sequence ID" value="MBD7962402.1"/>
    <property type="molecule type" value="Genomic_DNA"/>
</dbReference>
<evidence type="ECO:0000313" key="3">
    <source>
        <dbReference type="Proteomes" id="UP000634919"/>
    </source>
</evidence>
<reference evidence="2 3" key="1">
    <citation type="submission" date="2020-08" db="EMBL/GenBank/DDBJ databases">
        <title>A Genomic Blueprint of the Chicken Gut Microbiome.</title>
        <authorList>
            <person name="Gilroy R."/>
            <person name="Ravi A."/>
            <person name="Getino M."/>
            <person name="Pursley I."/>
            <person name="Horton D.L."/>
            <person name="Alikhan N.-F."/>
            <person name="Baker D."/>
            <person name="Gharbi K."/>
            <person name="Hall N."/>
            <person name="Watson M."/>
            <person name="Adriaenssens E.M."/>
            <person name="Foster-Nyarko E."/>
            <person name="Jarju S."/>
            <person name="Secka A."/>
            <person name="Antonio M."/>
            <person name="Oren A."/>
            <person name="Chaudhuri R."/>
            <person name="La Ragione R.M."/>
            <person name="Hildebrand F."/>
            <person name="Pallen M.J."/>
        </authorList>
    </citation>
    <scope>NUCLEOTIDE SEQUENCE [LARGE SCALE GENOMIC DNA]</scope>
    <source>
        <strain evidence="2 3">Sa2CVA6</strain>
    </source>
</reference>
<dbReference type="RefSeq" id="WP_191724817.1">
    <property type="nucleotide sequence ID" value="NZ_JACSQK010000013.1"/>
</dbReference>
<comment type="caution">
    <text evidence="2">The sequence shown here is derived from an EMBL/GenBank/DDBJ whole genome shotgun (WGS) entry which is preliminary data.</text>
</comment>
<keyword evidence="3" id="KW-1185">Reference proteome</keyword>
<evidence type="ECO:0000313" key="2">
    <source>
        <dbReference type="EMBL" id="MBD7962402.1"/>
    </source>
</evidence>